<organism evidence="7 8">
    <name type="scientific">Sediminispirochaeta smaragdinae (strain DSM 11293 / JCM 15392 / SEBR 4228)</name>
    <name type="common">Spirochaeta smaragdinae</name>
    <dbReference type="NCBI Taxonomy" id="573413"/>
    <lineage>
        <taxon>Bacteria</taxon>
        <taxon>Pseudomonadati</taxon>
        <taxon>Spirochaetota</taxon>
        <taxon>Spirochaetia</taxon>
        <taxon>Spirochaetales</taxon>
        <taxon>Spirochaetaceae</taxon>
        <taxon>Sediminispirochaeta</taxon>
    </lineage>
</organism>
<dbReference type="Proteomes" id="UP000002318">
    <property type="component" value="Chromosome"/>
</dbReference>
<dbReference type="Gene3D" id="1.10.287.130">
    <property type="match status" value="1"/>
</dbReference>
<keyword evidence="5" id="KW-1133">Transmembrane helix</keyword>
<dbReference type="InterPro" id="IPR036097">
    <property type="entry name" value="HisK_dim/P_sf"/>
</dbReference>
<feature type="transmembrane region" description="Helical" evidence="5">
    <location>
        <begin position="68"/>
        <end position="87"/>
    </location>
</feature>
<dbReference type="SMART" id="SM00388">
    <property type="entry name" value="HisKA"/>
    <property type="match status" value="1"/>
</dbReference>
<feature type="transmembrane region" description="Helical" evidence="5">
    <location>
        <begin position="94"/>
        <end position="113"/>
    </location>
</feature>
<dbReference type="PROSITE" id="PS50109">
    <property type="entry name" value="HIS_KIN"/>
    <property type="match status" value="1"/>
</dbReference>
<dbReference type="RefSeq" id="WP_013255010.1">
    <property type="nucleotide sequence ID" value="NC_014364.1"/>
</dbReference>
<evidence type="ECO:0000256" key="3">
    <source>
        <dbReference type="ARBA" id="ARBA00022553"/>
    </source>
</evidence>
<dbReference type="InterPro" id="IPR031621">
    <property type="entry name" value="HisKA_7TM"/>
</dbReference>
<dbReference type="Pfam" id="PF02518">
    <property type="entry name" value="HATPase_c"/>
    <property type="match status" value="1"/>
</dbReference>
<feature type="transmembrane region" description="Helical" evidence="5">
    <location>
        <begin position="176"/>
        <end position="197"/>
    </location>
</feature>
<dbReference type="PANTHER" id="PTHR43065">
    <property type="entry name" value="SENSOR HISTIDINE KINASE"/>
    <property type="match status" value="1"/>
</dbReference>
<keyword evidence="3" id="KW-0597">Phosphoprotein</keyword>
<dbReference type="SMART" id="SM00387">
    <property type="entry name" value="HATPase_c"/>
    <property type="match status" value="1"/>
</dbReference>
<keyword evidence="8" id="KW-1185">Reference proteome</keyword>
<dbReference type="GO" id="GO:0000155">
    <property type="term" value="F:phosphorelay sensor kinase activity"/>
    <property type="evidence" value="ECO:0007669"/>
    <property type="project" value="InterPro"/>
</dbReference>
<dbReference type="CDD" id="cd00082">
    <property type="entry name" value="HisKA"/>
    <property type="match status" value="1"/>
</dbReference>
<dbReference type="PRINTS" id="PR00344">
    <property type="entry name" value="BCTRLSENSOR"/>
</dbReference>
<protein>
    <recommendedName>
        <fullName evidence="2">histidine kinase</fullName>
        <ecNumber evidence="2">2.7.13.3</ecNumber>
    </recommendedName>
</protein>
<name>E1R3B6_SEDSS</name>
<evidence type="ECO:0000256" key="1">
    <source>
        <dbReference type="ARBA" id="ARBA00000085"/>
    </source>
</evidence>
<keyword evidence="5" id="KW-0812">Transmembrane</keyword>
<evidence type="ECO:0000256" key="5">
    <source>
        <dbReference type="SAM" id="Phobius"/>
    </source>
</evidence>
<gene>
    <name evidence="7" type="ordered locus">Spirs_2433</name>
</gene>
<evidence type="ECO:0000256" key="4">
    <source>
        <dbReference type="SAM" id="Coils"/>
    </source>
</evidence>
<comment type="catalytic activity">
    <reaction evidence="1">
        <text>ATP + protein L-histidine = ADP + protein N-phospho-L-histidine.</text>
        <dbReference type="EC" id="2.7.13.3"/>
    </reaction>
</comment>
<dbReference type="InterPro" id="IPR036890">
    <property type="entry name" value="HATPase_C_sf"/>
</dbReference>
<evidence type="ECO:0000313" key="8">
    <source>
        <dbReference type="Proteomes" id="UP000002318"/>
    </source>
</evidence>
<keyword evidence="5" id="KW-0472">Membrane</keyword>
<sequence>MEYTLFVVLAPFTLGILLVTGFLIRQNGKGPEAKVLLTYFLFVSAYLLNNLIELLLPTPAATFTAVKAEHLFFSFLPVIWFHFALLYTGTSRKLSLRIVLILALFSVATNILIQTNHLHHLVWRRFNYFPIRGYLTMRADYGPWMWLYGIFMYALYIIGSFVILKSALGGNKMYRHQALVIVTGALIPLIFNLFYVFHLLPFLRKDFTPISFSITALSGYIGITKFRLFKIIPVAREKIIQGLDTGVLLFDAGSSLIDYNKKAASLFHLDSNTIGQHFTEQKDLSPLTPLLTGEADTIPITIEGDKEKATFSARLSRTESNDSSVMTVTLVDITKETKLLHEKEALANQLIEKNQELENAQDTIIQQEKLAVIGQLTAGIAHEINNPLSFAKNNYHIFRHYFQKLLSSFPQKTRESEALIEQLNLILSDSEEGTNRAIAIVHDLLKFSRPVKGEQRQLLNINKAVETCLIMVGSELRYVSEVVEAYDQNLPGVECRESEIDQVIINILTNALHAIRKKSQLSMADYKPCMKIETWSDSTSVFCAVSDNGEEIRSQDLPHLFEPFFTTKKRGEGTGLGLSIAREIIEGRYSGSIWVDITTSEEECKSKRFIFSLPIKNRNRKISRDIHGNSNNFGRTTII</sequence>
<dbReference type="EC" id="2.7.13.3" evidence="2"/>
<dbReference type="SUPFAM" id="SSF47384">
    <property type="entry name" value="Homodimeric domain of signal transducing histidine kinase"/>
    <property type="match status" value="1"/>
</dbReference>
<feature type="coiled-coil region" evidence="4">
    <location>
        <begin position="340"/>
        <end position="370"/>
    </location>
</feature>
<dbReference type="InterPro" id="IPR003661">
    <property type="entry name" value="HisK_dim/P_dom"/>
</dbReference>
<feature type="transmembrane region" description="Helical" evidence="5">
    <location>
        <begin position="36"/>
        <end position="56"/>
    </location>
</feature>
<accession>E1R3B6</accession>
<dbReference type="SUPFAM" id="SSF55874">
    <property type="entry name" value="ATPase domain of HSP90 chaperone/DNA topoisomerase II/histidine kinase"/>
    <property type="match status" value="1"/>
</dbReference>
<dbReference type="HOGENOM" id="CLU_465303_0_0_12"/>
<feature type="domain" description="Histidine kinase" evidence="6">
    <location>
        <begin position="379"/>
        <end position="617"/>
    </location>
</feature>
<dbReference type="EMBL" id="CP002116">
    <property type="protein sequence ID" value="ADK81547.1"/>
    <property type="molecule type" value="Genomic_DNA"/>
</dbReference>
<dbReference type="PANTHER" id="PTHR43065:SF50">
    <property type="entry name" value="HISTIDINE KINASE"/>
    <property type="match status" value="1"/>
</dbReference>
<reference evidence="7 8" key="1">
    <citation type="journal article" date="2010" name="Stand. Genomic Sci.">
        <title>Complete genome sequence of Spirochaeta smaragdinae type strain (SEBR 4228).</title>
        <authorList>
            <person name="Mavromatis K."/>
            <person name="Yasawong M."/>
            <person name="Chertkov O."/>
            <person name="Lapidus A."/>
            <person name="Lucas S."/>
            <person name="Nolan M."/>
            <person name="Del Rio T.G."/>
            <person name="Tice H."/>
            <person name="Cheng J.F."/>
            <person name="Pitluck S."/>
            <person name="Liolios K."/>
            <person name="Ivanova N."/>
            <person name="Tapia R."/>
            <person name="Han C."/>
            <person name="Bruce D."/>
            <person name="Goodwin L."/>
            <person name="Pati A."/>
            <person name="Chen A."/>
            <person name="Palaniappan K."/>
            <person name="Land M."/>
            <person name="Hauser L."/>
            <person name="Chang Y.J."/>
            <person name="Jeffries C.D."/>
            <person name="Detter J.C."/>
            <person name="Rohde M."/>
            <person name="Brambilla E."/>
            <person name="Spring S."/>
            <person name="Goker M."/>
            <person name="Sikorski J."/>
            <person name="Woyke T."/>
            <person name="Bristow J."/>
            <person name="Eisen J.A."/>
            <person name="Markowitz V."/>
            <person name="Hugenholtz P."/>
            <person name="Klenk H.P."/>
            <person name="Kyrpides N.C."/>
        </authorList>
    </citation>
    <scope>NUCLEOTIDE SEQUENCE [LARGE SCALE GENOMIC DNA]</scope>
    <source>
        <strain evidence="8">DSM 11293 / JCM 15392 / SEBR 4228</strain>
    </source>
</reference>
<keyword evidence="7" id="KW-0418">Kinase</keyword>
<feature type="transmembrane region" description="Helical" evidence="5">
    <location>
        <begin position="144"/>
        <end position="164"/>
    </location>
</feature>
<evidence type="ECO:0000259" key="6">
    <source>
        <dbReference type="PROSITE" id="PS50109"/>
    </source>
</evidence>
<dbReference type="KEGG" id="ssm:Spirs_2433"/>
<keyword evidence="7" id="KW-0808">Transferase</keyword>
<feature type="transmembrane region" description="Helical" evidence="5">
    <location>
        <begin position="6"/>
        <end position="24"/>
    </location>
</feature>
<evidence type="ECO:0000256" key="2">
    <source>
        <dbReference type="ARBA" id="ARBA00012438"/>
    </source>
</evidence>
<proteinExistence type="predicted"/>
<dbReference type="InterPro" id="IPR005467">
    <property type="entry name" value="His_kinase_dom"/>
</dbReference>
<dbReference type="InterPro" id="IPR003594">
    <property type="entry name" value="HATPase_dom"/>
</dbReference>
<dbReference type="OrthoDB" id="342758at2"/>
<dbReference type="Gene3D" id="3.30.565.10">
    <property type="entry name" value="Histidine kinase-like ATPase, C-terminal domain"/>
    <property type="match status" value="1"/>
</dbReference>
<dbReference type="eggNOG" id="COG4191">
    <property type="taxonomic scope" value="Bacteria"/>
</dbReference>
<dbReference type="STRING" id="573413.Spirs_2433"/>
<dbReference type="Pfam" id="PF16927">
    <property type="entry name" value="HisKA_7TM"/>
    <property type="match status" value="1"/>
</dbReference>
<dbReference type="InterPro" id="IPR004358">
    <property type="entry name" value="Sig_transdc_His_kin-like_C"/>
</dbReference>
<dbReference type="AlphaFoldDB" id="E1R3B6"/>
<keyword evidence="4" id="KW-0175">Coiled coil</keyword>
<evidence type="ECO:0000313" key="7">
    <source>
        <dbReference type="EMBL" id="ADK81547.1"/>
    </source>
</evidence>